<evidence type="ECO:0000313" key="1">
    <source>
        <dbReference type="EMBL" id="MEU7294684.1"/>
    </source>
</evidence>
<dbReference type="Proteomes" id="UP001551210">
    <property type="component" value="Unassembled WGS sequence"/>
</dbReference>
<comment type="caution">
    <text evidence="1">The sequence shown here is derived from an EMBL/GenBank/DDBJ whole genome shotgun (WGS) entry which is preliminary data.</text>
</comment>
<keyword evidence="2" id="KW-1185">Reference proteome</keyword>
<accession>A0ABV3CWU3</accession>
<proteinExistence type="predicted"/>
<organism evidence="1 2">
    <name type="scientific">Streptomyces exfoliatus</name>
    <name type="common">Streptomyces hydrogenans</name>
    <dbReference type="NCBI Taxonomy" id="1905"/>
    <lineage>
        <taxon>Bacteria</taxon>
        <taxon>Bacillati</taxon>
        <taxon>Actinomycetota</taxon>
        <taxon>Actinomycetes</taxon>
        <taxon>Kitasatosporales</taxon>
        <taxon>Streptomycetaceae</taxon>
        <taxon>Streptomyces</taxon>
    </lineage>
</organism>
<evidence type="ECO:0000313" key="2">
    <source>
        <dbReference type="Proteomes" id="UP001551210"/>
    </source>
</evidence>
<protein>
    <submittedName>
        <fullName evidence="1">Uncharacterized protein</fullName>
    </submittedName>
</protein>
<name>A0ABV3CWU3_STREX</name>
<dbReference type="RefSeq" id="WP_359208054.1">
    <property type="nucleotide sequence ID" value="NZ_JBEZAM010000018.1"/>
</dbReference>
<sequence length="108" mass="11729">MSSAARYRVTDRPVTAPVTTFLWQSTGTGRVEASGECPECRCVTTRVWEEIQYVTKGPSLPGKPAFDDGAPKYARCHCATWHVDRPAEVTDGCGASFWIAPPPQGVSL</sequence>
<gene>
    <name evidence="1" type="ORF">AB0A76_15945</name>
</gene>
<dbReference type="EMBL" id="JBEZAM010000018">
    <property type="protein sequence ID" value="MEU7294684.1"/>
    <property type="molecule type" value="Genomic_DNA"/>
</dbReference>
<reference evidence="1 2" key="1">
    <citation type="submission" date="2024-06" db="EMBL/GenBank/DDBJ databases">
        <title>The Natural Products Discovery Center: Release of the First 8490 Sequenced Strains for Exploring Actinobacteria Biosynthetic Diversity.</title>
        <authorList>
            <person name="Kalkreuter E."/>
            <person name="Kautsar S.A."/>
            <person name="Yang D."/>
            <person name="Bader C.D."/>
            <person name="Teijaro C.N."/>
            <person name="Fluegel L."/>
            <person name="Davis C.M."/>
            <person name="Simpson J.R."/>
            <person name="Lauterbach L."/>
            <person name="Steele A.D."/>
            <person name="Gui C."/>
            <person name="Meng S."/>
            <person name="Li G."/>
            <person name="Viehrig K."/>
            <person name="Ye F."/>
            <person name="Su P."/>
            <person name="Kiefer A.F."/>
            <person name="Nichols A."/>
            <person name="Cepeda A.J."/>
            <person name="Yan W."/>
            <person name="Fan B."/>
            <person name="Jiang Y."/>
            <person name="Adhikari A."/>
            <person name="Zheng C.-J."/>
            <person name="Schuster L."/>
            <person name="Cowan T.M."/>
            <person name="Smanski M.J."/>
            <person name="Chevrette M.G."/>
            <person name="De Carvalho L.P.S."/>
            <person name="Shen B."/>
        </authorList>
    </citation>
    <scope>NUCLEOTIDE SEQUENCE [LARGE SCALE GENOMIC DNA]</scope>
    <source>
        <strain evidence="1 2">NPDC045705</strain>
    </source>
</reference>